<gene>
    <name evidence="2" type="ORF">WMY93_033423</name>
</gene>
<organism evidence="2 3">
    <name type="scientific">Mugilogobius chulae</name>
    <name type="common">yellowstripe goby</name>
    <dbReference type="NCBI Taxonomy" id="88201"/>
    <lineage>
        <taxon>Eukaryota</taxon>
        <taxon>Metazoa</taxon>
        <taxon>Chordata</taxon>
        <taxon>Craniata</taxon>
        <taxon>Vertebrata</taxon>
        <taxon>Euteleostomi</taxon>
        <taxon>Actinopterygii</taxon>
        <taxon>Neopterygii</taxon>
        <taxon>Teleostei</taxon>
        <taxon>Neoteleostei</taxon>
        <taxon>Acanthomorphata</taxon>
        <taxon>Gobiaria</taxon>
        <taxon>Gobiiformes</taxon>
        <taxon>Gobioidei</taxon>
        <taxon>Gobiidae</taxon>
        <taxon>Gobionellinae</taxon>
        <taxon>Mugilogobius</taxon>
    </lineage>
</organism>
<dbReference type="Proteomes" id="UP001460270">
    <property type="component" value="Unassembled WGS sequence"/>
</dbReference>
<accession>A0AAW0MMZ3</accession>
<feature type="signal peptide" evidence="1">
    <location>
        <begin position="1"/>
        <end position="16"/>
    </location>
</feature>
<name>A0AAW0MMZ3_9GOBI</name>
<proteinExistence type="predicted"/>
<dbReference type="AlphaFoldDB" id="A0AAW0MMZ3"/>
<dbReference type="EMBL" id="JBBPFD010000174">
    <property type="protein sequence ID" value="KAK7879905.1"/>
    <property type="molecule type" value="Genomic_DNA"/>
</dbReference>
<evidence type="ECO:0008006" key="4">
    <source>
        <dbReference type="Google" id="ProtNLM"/>
    </source>
</evidence>
<protein>
    <recommendedName>
        <fullName evidence="4">Secreted protein</fullName>
    </recommendedName>
</protein>
<feature type="chain" id="PRO_5043541798" description="Secreted protein" evidence="1">
    <location>
        <begin position="17"/>
        <end position="138"/>
    </location>
</feature>
<comment type="caution">
    <text evidence="2">The sequence shown here is derived from an EMBL/GenBank/DDBJ whole genome shotgun (WGS) entry which is preliminary data.</text>
</comment>
<evidence type="ECO:0000256" key="1">
    <source>
        <dbReference type="SAM" id="SignalP"/>
    </source>
</evidence>
<reference evidence="3" key="1">
    <citation type="submission" date="2024-04" db="EMBL/GenBank/DDBJ databases">
        <title>Salinicola lusitanus LLJ914,a marine bacterium isolated from the Okinawa Trough.</title>
        <authorList>
            <person name="Li J."/>
        </authorList>
    </citation>
    <scope>NUCLEOTIDE SEQUENCE [LARGE SCALE GENOMIC DNA]</scope>
</reference>
<feature type="non-terminal residue" evidence="2">
    <location>
        <position position="138"/>
    </location>
</feature>
<evidence type="ECO:0000313" key="3">
    <source>
        <dbReference type="Proteomes" id="UP001460270"/>
    </source>
</evidence>
<evidence type="ECO:0000313" key="2">
    <source>
        <dbReference type="EMBL" id="KAK7879905.1"/>
    </source>
</evidence>
<keyword evidence="3" id="KW-1185">Reference proteome</keyword>
<sequence>MSPSLMRVLLLHSVHLMQLCLIPLKSVPLGRVKPLALDCKALTMKELALEARHLGFGKQPITACIQAHGSSGPGVILAEGLSCLLASTVPELTWRAISTEHRDRRVRGCVHFGLVSVFARCALRGTVQGSGLDCAKTA</sequence>
<keyword evidence="1" id="KW-0732">Signal</keyword>